<dbReference type="KEGG" id="hazt:125179339"/>
<sequence>MQQQNGGSVECVDNLMSKNLSLSRFISNETRDFVPSASASNVGLETKEVPGIAETGKSFTVYCDLSDSSFIQSTLPQRCPPSNTISIIENPIPKLLPSYSDETGIVFRNFQSGTRQSSDPMLASLNLFPQHNNGMMYENNTVMNHQPSFQENEKHRMTSQHQADLFLNVLDCEAEDYLEQALMNTHAILSDQEQITHDILTEQQQNTHAILTEEEKTNDMFTEQQQNTNDMFTEQQNTYAMFTEEQHSNHPILAEQEHTTHPILAEKEHTTHSILTEQEHTTHSILTEQEHTTHSILTEQEHTTHSILTEQEHTTHSILTEQEHTTHSILTEEMQHPEK</sequence>
<reference evidence="2" key="1">
    <citation type="submission" date="2025-08" db="UniProtKB">
        <authorList>
            <consortium name="RefSeq"/>
        </authorList>
    </citation>
    <scope>IDENTIFICATION</scope>
    <source>
        <tissue evidence="2">Whole organism</tissue>
    </source>
</reference>
<evidence type="ECO:0000313" key="2">
    <source>
        <dbReference type="RefSeq" id="XP_047740984.1"/>
    </source>
</evidence>
<gene>
    <name evidence="2" type="primary">LOC125179339</name>
</gene>
<evidence type="ECO:0000313" key="1">
    <source>
        <dbReference type="Proteomes" id="UP000694843"/>
    </source>
</evidence>
<dbReference type="AlphaFoldDB" id="A0A979FXR9"/>
<name>A0A979FXR9_HYAAZ</name>
<dbReference type="GeneID" id="125179339"/>
<dbReference type="Proteomes" id="UP000694843">
    <property type="component" value="Unplaced"/>
</dbReference>
<dbReference type="RefSeq" id="XP_047740984.1">
    <property type="nucleotide sequence ID" value="XM_047885028.1"/>
</dbReference>
<protein>
    <submittedName>
        <fullName evidence="2">Uncharacterized protein LOC125179339</fullName>
    </submittedName>
</protein>
<proteinExistence type="predicted"/>
<accession>A0A979FXR9</accession>
<keyword evidence="1" id="KW-1185">Reference proteome</keyword>
<organism evidence="1 2">
    <name type="scientific">Hyalella azteca</name>
    <name type="common">Amphipod</name>
    <dbReference type="NCBI Taxonomy" id="294128"/>
    <lineage>
        <taxon>Eukaryota</taxon>
        <taxon>Metazoa</taxon>
        <taxon>Ecdysozoa</taxon>
        <taxon>Arthropoda</taxon>
        <taxon>Crustacea</taxon>
        <taxon>Multicrustacea</taxon>
        <taxon>Malacostraca</taxon>
        <taxon>Eumalacostraca</taxon>
        <taxon>Peracarida</taxon>
        <taxon>Amphipoda</taxon>
        <taxon>Senticaudata</taxon>
        <taxon>Talitrida</taxon>
        <taxon>Talitroidea</taxon>
        <taxon>Hyalellidae</taxon>
        <taxon>Hyalella</taxon>
    </lineage>
</organism>